<evidence type="ECO:0000313" key="2">
    <source>
        <dbReference type="Proteomes" id="UP001444661"/>
    </source>
</evidence>
<gene>
    <name evidence="1" type="ORF">PG993_009943</name>
</gene>
<comment type="caution">
    <text evidence="1">The sequence shown here is derived from an EMBL/GenBank/DDBJ whole genome shotgun (WGS) entry which is preliminary data.</text>
</comment>
<name>A0ABR1SKU3_9PEZI</name>
<keyword evidence="2" id="KW-1185">Reference proteome</keyword>
<evidence type="ECO:0000313" key="1">
    <source>
        <dbReference type="EMBL" id="KAK8034948.1"/>
    </source>
</evidence>
<reference evidence="1 2" key="1">
    <citation type="submission" date="2023-01" db="EMBL/GenBank/DDBJ databases">
        <title>Analysis of 21 Apiospora genomes using comparative genomics revels a genus with tremendous synthesis potential of carbohydrate active enzymes and secondary metabolites.</title>
        <authorList>
            <person name="Sorensen T."/>
        </authorList>
    </citation>
    <scope>NUCLEOTIDE SEQUENCE [LARGE SCALE GENOMIC DNA]</scope>
    <source>
        <strain evidence="1 2">CBS 33761</strain>
    </source>
</reference>
<sequence length="140" mass="15287">MLNKQSGFPACFTVYIIYRTVPVFCYVPPTPPPFSCSPDANRASCSWPYQGSVADPYFDTHPPASVQQKSIGVKSGHGNHTSTDDHHVVRWPRNSVAAPKATSAECLWRAEANRSGRWRTRAALRQLSAAGTALPLDLCG</sequence>
<organism evidence="1 2">
    <name type="scientific">Apiospora rasikravindrae</name>
    <dbReference type="NCBI Taxonomy" id="990691"/>
    <lineage>
        <taxon>Eukaryota</taxon>
        <taxon>Fungi</taxon>
        <taxon>Dikarya</taxon>
        <taxon>Ascomycota</taxon>
        <taxon>Pezizomycotina</taxon>
        <taxon>Sordariomycetes</taxon>
        <taxon>Xylariomycetidae</taxon>
        <taxon>Amphisphaeriales</taxon>
        <taxon>Apiosporaceae</taxon>
        <taxon>Apiospora</taxon>
    </lineage>
</organism>
<proteinExistence type="predicted"/>
<accession>A0ABR1SKU3</accession>
<protein>
    <submittedName>
        <fullName evidence="1">Uncharacterized protein</fullName>
    </submittedName>
</protein>
<dbReference type="Proteomes" id="UP001444661">
    <property type="component" value="Unassembled WGS sequence"/>
</dbReference>
<dbReference type="EMBL" id="JAQQWK010000009">
    <property type="protein sequence ID" value="KAK8034948.1"/>
    <property type="molecule type" value="Genomic_DNA"/>
</dbReference>